<evidence type="ECO:0000313" key="1">
    <source>
        <dbReference type="EMBL" id="MCA9730089.1"/>
    </source>
</evidence>
<protein>
    <submittedName>
        <fullName evidence="1">Uncharacterized protein</fullName>
    </submittedName>
</protein>
<dbReference type="AlphaFoldDB" id="A0A956M2X4"/>
<accession>A0A956M2X4</accession>
<sequence>DLNGDGRSDIALLKSYKRSELDFLNTSACFPVHDGQSLDGVYKRLGTQSSWRLVGQFGESSPMRVSRSFSLSSELTDRIAALTVEDLPVEIKDEIERRNPRFVGKVVPGTSTFIRLPRDLVVDIILERGGVIHYDSTDFPPPPPNMPPGPGFGGGLDGDIVMPDPEAELPKYGPPFFLTGDGIVPPGPGASGGGTHCPSMESFPNVWQFNPKAYLSRGTTVTFDETAASWFSASLEQATTNPSGLSIGQLDLSIGFCGWSLCLYANGCPLVQPTFYPTQSDFNSFFLDVNGDGLPDLVLAEPPVGNVCVGGHRVLINRGYQFEPRNPGDRAQSTWSGSPYPSEGWSGPLFDLRNRSNGCASSVSDTQFQDRQQTAAHVQADIPWTAPDRPDAFGFPMSAASFVDIDADGLVDVVFAQKLECSSALAQCGFTNGVVNKRILRNLGWGFVELPGSAASAILPGDFHLASTMQIPTVDVDGTKIHPAWKNLTMPDEGRIVDLDGDGLVDLVKPGVTCSCVAAANGCVERPAAWKRNRGKVPDLLTRVDAPLGAYTEIAYGPANDANVTYPAGGLHPPPSMRIVTNVRVGAGPGILPGA</sequence>
<dbReference type="Proteomes" id="UP000697710">
    <property type="component" value="Unassembled WGS sequence"/>
</dbReference>
<proteinExistence type="predicted"/>
<name>A0A956M2X4_UNCEI</name>
<reference evidence="1" key="1">
    <citation type="submission" date="2020-04" db="EMBL/GenBank/DDBJ databases">
        <authorList>
            <person name="Zhang T."/>
        </authorList>
    </citation>
    <scope>NUCLEOTIDE SEQUENCE</scope>
    <source>
        <strain evidence="1">HKST-UBA01</strain>
    </source>
</reference>
<feature type="non-terminal residue" evidence="1">
    <location>
        <position position="595"/>
    </location>
</feature>
<organism evidence="1 2">
    <name type="scientific">Eiseniibacteriota bacterium</name>
    <dbReference type="NCBI Taxonomy" id="2212470"/>
    <lineage>
        <taxon>Bacteria</taxon>
        <taxon>Candidatus Eiseniibacteriota</taxon>
    </lineage>
</organism>
<reference evidence="1" key="2">
    <citation type="journal article" date="2021" name="Microbiome">
        <title>Successional dynamics and alternative stable states in a saline activated sludge microbial community over 9 years.</title>
        <authorList>
            <person name="Wang Y."/>
            <person name="Ye J."/>
            <person name="Ju F."/>
            <person name="Liu L."/>
            <person name="Boyd J.A."/>
            <person name="Deng Y."/>
            <person name="Parks D.H."/>
            <person name="Jiang X."/>
            <person name="Yin X."/>
            <person name="Woodcroft B.J."/>
            <person name="Tyson G.W."/>
            <person name="Hugenholtz P."/>
            <person name="Polz M.F."/>
            <person name="Zhang T."/>
        </authorList>
    </citation>
    <scope>NUCLEOTIDE SEQUENCE</scope>
    <source>
        <strain evidence="1">HKST-UBA01</strain>
    </source>
</reference>
<feature type="non-terminal residue" evidence="1">
    <location>
        <position position="1"/>
    </location>
</feature>
<comment type="caution">
    <text evidence="1">The sequence shown here is derived from an EMBL/GenBank/DDBJ whole genome shotgun (WGS) entry which is preliminary data.</text>
</comment>
<evidence type="ECO:0000313" key="2">
    <source>
        <dbReference type="Proteomes" id="UP000697710"/>
    </source>
</evidence>
<dbReference type="InterPro" id="IPR028994">
    <property type="entry name" value="Integrin_alpha_N"/>
</dbReference>
<dbReference type="EMBL" id="JAGQHR010000983">
    <property type="protein sequence ID" value="MCA9730089.1"/>
    <property type="molecule type" value="Genomic_DNA"/>
</dbReference>
<dbReference type="SUPFAM" id="SSF69318">
    <property type="entry name" value="Integrin alpha N-terminal domain"/>
    <property type="match status" value="1"/>
</dbReference>
<gene>
    <name evidence="1" type="ORF">KC729_20565</name>
</gene>